<dbReference type="Pfam" id="PF07254">
    <property type="entry name" value="Cpta_toxin"/>
    <property type="match status" value="1"/>
</dbReference>
<gene>
    <name evidence="2" type="ORF">DM558_08795</name>
</gene>
<dbReference type="AlphaFoldDB" id="A0A3S9XEI5"/>
<protein>
    <submittedName>
        <fullName evidence="2">Uncharacterized protein</fullName>
    </submittedName>
</protein>
<accession>A0A3S9XEI5</accession>
<sequence>MFNRHNTLFECRWSFSTYLLIIFLMLYSISLLVVMHLSWNIGWKVLFIILFTCHSMTVSVKSVLFKMSSSFTALRSISNNWFIYSSTKQWQPIKLLTSHCVVLSWVVILQFRVEESKRIKTLCLLADNMPMNDFRRLKVYLRYGG</sequence>
<dbReference type="KEGG" id="emo:DM558_08795"/>
<evidence type="ECO:0000256" key="1">
    <source>
        <dbReference type="SAM" id="Phobius"/>
    </source>
</evidence>
<dbReference type="Proteomes" id="UP000273143">
    <property type="component" value="Chromosome"/>
</dbReference>
<proteinExistence type="predicted"/>
<reference evidence="3" key="1">
    <citation type="submission" date="2018-06" db="EMBL/GenBank/DDBJ databases">
        <title>Complete genome of Pseudomonas insecticola strain QZS01.</title>
        <authorList>
            <person name="Wang J."/>
            <person name="Su Q."/>
        </authorList>
    </citation>
    <scope>NUCLEOTIDE SEQUENCE [LARGE SCALE GENOMIC DNA]</scope>
    <source>
        <strain evidence="3">QZS01</strain>
    </source>
</reference>
<evidence type="ECO:0000313" key="3">
    <source>
        <dbReference type="Proteomes" id="UP000273143"/>
    </source>
</evidence>
<dbReference type="EMBL" id="CP029822">
    <property type="protein sequence ID" value="AZS50873.1"/>
    <property type="molecule type" value="Genomic_DNA"/>
</dbReference>
<feature type="transmembrane region" description="Helical" evidence="1">
    <location>
        <begin position="45"/>
        <end position="65"/>
    </location>
</feature>
<dbReference type="InterPro" id="IPR009883">
    <property type="entry name" value="YgfX"/>
</dbReference>
<name>A0A3S9XEI5_9GAMM</name>
<keyword evidence="3" id="KW-1185">Reference proteome</keyword>
<keyword evidence="1" id="KW-0472">Membrane</keyword>
<evidence type="ECO:0000313" key="2">
    <source>
        <dbReference type="EMBL" id="AZS50873.1"/>
    </source>
</evidence>
<keyword evidence="1" id="KW-0812">Transmembrane</keyword>
<feature type="transmembrane region" description="Helical" evidence="1">
    <location>
        <begin position="18"/>
        <end position="39"/>
    </location>
</feature>
<organism evidence="2 3">
    <name type="scientific">Entomomonas moraniae</name>
    <dbReference type="NCBI Taxonomy" id="2213226"/>
    <lineage>
        <taxon>Bacteria</taxon>
        <taxon>Pseudomonadati</taxon>
        <taxon>Pseudomonadota</taxon>
        <taxon>Gammaproteobacteria</taxon>
        <taxon>Pseudomonadales</taxon>
        <taxon>Pseudomonadaceae</taxon>
        <taxon>Entomomonas</taxon>
    </lineage>
</organism>
<dbReference type="RefSeq" id="WP_127163523.1">
    <property type="nucleotide sequence ID" value="NZ_CP029822.1"/>
</dbReference>
<keyword evidence="1" id="KW-1133">Transmembrane helix</keyword>